<keyword evidence="3" id="KW-1185">Reference proteome</keyword>
<sequence>MPNPRVRPPMGSLLATKPLEILAIDFTVLEPATDRRENVLLMTDVFPKFTYAIPTRDQKATTTAKVLVKECPHFVMFGQGARLPIDLLLRGDEEVDENQSDWLAEHQARLTDAYQRAEEHLKQQAEKRQDQHFEREYNIPIQKGQLVYLRNHVRGRNKIQDAWDSILYKVVDVPRDNFVSFFTVEPVDCPGEIKKVHRGNLRISSQLMIPMKIGSPVIQLKQLACGTSSTQWSSSQHHKEPQPAMQHWKPERSVVLGIVSIQKSRIGPFLSLPAAENPDSETLPTAPRRTRWETAGKHKNKFKQPRTAPTNSIAITVNELSVYLVITALLVLYGIYI</sequence>
<dbReference type="GO" id="GO:0003676">
    <property type="term" value="F:nucleic acid binding"/>
    <property type="evidence" value="ECO:0007669"/>
    <property type="project" value="InterPro"/>
</dbReference>
<dbReference type="InterPro" id="IPR036397">
    <property type="entry name" value="RNaseH_sf"/>
</dbReference>
<evidence type="ECO:0000313" key="3">
    <source>
        <dbReference type="Proteomes" id="UP001159428"/>
    </source>
</evidence>
<proteinExistence type="predicted"/>
<dbReference type="Proteomes" id="UP001159428">
    <property type="component" value="Unassembled WGS sequence"/>
</dbReference>
<dbReference type="EMBL" id="CALNXJ010000007">
    <property type="protein sequence ID" value="CAH3044418.1"/>
    <property type="molecule type" value="Genomic_DNA"/>
</dbReference>
<accession>A0AAU9W7G9</accession>
<comment type="caution">
    <text evidence="2">The sequence shown here is derived from an EMBL/GenBank/DDBJ whole genome shotgun (WGS) entry which is preliminary data.</text>
</comment>
<keyword evidence="1" id="KW-0812">Transmembrane</keyword>
<organism evidence="2 3">
    <name type="scientific">Pocillopora meandrina</name>
    <dbReference type="NCBI Taxonomy" id="46732"/>
    <lineage>
        <taxon>Eukaryota</taxon>
        <taxon>Metazoa</taxon>
        <taxon>Cnidaria</taxon>
        <taxon>Anthozoa</taxon>
        <taxon>Hexacorallia</taxon>
        <taxon>Scleractinia</taxon>
        <taxon>Astrocoeniina</taxon>
        <taxon>Pocilloporidae</taxon>
        <taxon>Pocillopora</taxon>
    </lineage>
</organism>
<reference evidence="2 3" key="1">
    <citation type="submission" date="2022-05" db="EMBL/GenBank/DDBJ databases">
        <authorList>
            <consortium name="Genoscope - CEA"/>
            <person name="William W."/>
        </authorList>
    </citation>
    <scope>NUCLEOTIDE SEQUENCE [LARGE SCALE GENOMIC DNA]</scope>
</reference>
<evidence type="ECO:0000313" key="2">
    <source>
        <dbReference type="EMBL" id="CAH3044418.1"/>
    </source>
</evidence>
<name>A0AAU9W7G9_9CNID</name>
<gene>
    <name evidence="2" type="ORF">PMEA_00031170</name>
</gene>
<dbReference type="AlphaFoldDB" id="A0AAU9W7G9"/>
<dbReference type="Gene3D" id="3.30.420.10">
    <property type="entry name" value="Ribonuclease H-like superfamily/Ribonuclease H"/>
    <property type="match status" value="1"/>
</dbReference>
<evidence type="ECO:0000256" key="1">
    <source>
        <dbReference type="SAM" id="Phobius"/>
    </source>
</evidence>
<feature type="transmembrane region" description="Helical" evidence="1">
    <location>
        <begin position="320"/>
        <end position="336"/>
    </location>
</feature>
<keyword evidence="1" id="KW-0472">Membrane</keyword>
<keyword evidence="1" id="KW-1133">Transmembrane helix</keyword>
<protein>
    <submittedName>
        <fullName evidence="2">Uncharacterized protein</fullName>
    </submittedName>
</protein>